<keyword evidence="2" id="KW-1185">Reference proteome</keyword>
<evidence type="ECO:0000313" key="1">
    <source>
        <dbReference type="EMBL" id="GFQ93469.1"/>
    </source>
</evidence>
<gene>
    <name evidence="1" type="primary">NCL1_34482</name>
    <name evidence="1" type="ORF">TNCT_729241</name>
</gene>
<comment type="caution">
    <text evidence="1">The sequence shown here is derived from an EMBL/GenBank/DDBJ whole genome shotgun (WGS) entry which is preliminary data.</text>
</comment>
<accession>A0A8X6L1Y2</accession>
<dbReference type="EMBL" id="BMAO01034025">
    <property type="protein sequence ID" value="GFQ93469.1"/>
    <property type="molecule type" value="Genomic_DNA"/>
</dbReference>
<dbReference type="Proteomes" id="UP000887116">
    <property type="component" value="Unassembled WGS sequence"/>
</dbReference>
<evidence type="ECO:0000313" key="2">
    <source>
        <dbReference type="Proteomes" id="UP000887116"/>
    </source>
</evidence>
<protein>
    <recommendedName>
        <fullName evidence="3">C2H2-type domain-containing protein</fullName>
    </recommendedName>
</protein>
<evidence type="ECO:0008006" key="3">
    <source>
        <dbReference type="Google" id="ProtNLM"/>
    </source>
</evidence>
<dbReference type="AlphaFoldDB" id="A0A8X6L1Y2"/>
<sequence>MPAKLKAWLKAKLGFGRPVPYKTFTDEEVEEEPVVTYNCDYCGYRSPTQKGLRCHRLTVHRIGVGVRRTLDSHGRPLAYFDVKMKTFHSHFEDAVWTLNIHHLELLGNQISHISIYFRNI</sequence>
<reference evidence="1" key="1">
    <citation type="submission" date="2020-07" db="EMBL/GenBank/DDBJ databases">
        <title>Multicomponent nature underlies the extraordinary mechanical properties of spider dragline silk.</title>
        <authorList>
            <person name="Kono N."/>
            <person name="Nakamura H."/>
            <person name="Mori M."/>
            <person name="Yoshida Y."/>
            <person name="Ohtoshi R."/>
            <person name="Malay A.D."/>
            <person name="Moran D.A.P."/>
            <person name="Tomita M."/>
            <person name="Numata K."/>
            <person name="Arakawa K."/>
        </authorList>
    </citation>
    <scope>NUCLEOTIDE SEQUENCE</scope>
</reference>
<proteinExistence type="predicted"/>
<name>A0A8X6L1Y2_TRICU</name>
<organism evidence="1 2">
    <name type="scientific">Trichonephila clavata</name>
    <name type="common">Joro spider</name>
    <name type="synonym">Nephila clavata</name>
    <dbReference type="NCBI Taxonomy" id="2740835"/>
    <lineage>
        <taxon>Eukaryota</taxon>
        <taxon>Metazoa</taxon>
        <taxon>Ecdysozoa</taxon>
        <taxon>Arthropoda</taxon>
        <taxon>Chelicerata</taxon>
        <taxon>Arachnida</taxon>
        <taxon>Araneae</taxon>
        <taxon>Araneomorphae</taxon>
        <taxon>Entelegynae</taxon>
        <taxon>Araneoidea</taxon>
        <taxon>Nephilidae</taxon>
        <taxon>Trichonephila</taxon>
    </lineage>
</organism>